<dbReference type="GeneID" id="9585966"/>
<keyword evidence="9" id="KW-0206">Cytoskeleton</keyword>
<dbReference type="STRING" id="578458.D8PQ47"/>
<evidence type="ECO:0000256" key="3">
    <source>
        <dbReference type="ARBA" id="ARBA00004629"/>
    </source>
</evidence>
<evidence type="ECO:0000313" key="15">
    <source>
        <dbReference type="Proteomes" id="UP000007431"/>
    </source>
</evidence>
<evidence type="ECO:0000256" key="12">
    <source>
        <dbReference type="ARBA" id="ARBA00032583"/>
    </source>
</evidence>
<evidence type="ECO:0000256" key="11">
    <source>
        <dbReference type="ARBA" id="ARBA00023328"/>
    </source>
</evidence>
<evidence type="ECO:0000313" key="14">
    <source>
        <dbReference type="EMBL" id="EFJ01677.1"/>
    </source>
</evidence>
<dbReference type="EMBL" id="GL377302">
    <property type="protein sequence ID" value="EFJ01677.1"/>
    <property type="molecule type" value="Genomic_DNA"/>
</dbReference>
<keyword evidence="15" id="KW-1185">Reference proteome</keyword>
<feature type="coiled-coil region" evidence="13">
    <location>
        <begin position="103"/>
        <end position="173"/>
    </location>
</feature>
<name>D8PQ47_SCHCM</name>
<dbReference type="Proteomes" id="UP000007431">
    <property type="component" value="Unassembled WGS sequence"/>
</dbReference>
<keyword evidence="10" id="KW-0539">Nucleus</keyword>
<dbReference type="InterPro" id="IPR013251">
    <property type="entry name" value="DASH_Spc19"/>
</dbReference>
<reference evidence="14 15" key="1">
    <citation type="journal article" date="2010" name="Nat. Biotechnol.">
        <title>Genome sequence of the model mushroom Schizophyllum commune.</title>
        <authorList>
            <person name="Ohm R.A."/>
            <person name="de Jong J.F."/>
            <person name="Lugones L.G."/>
            <person name="Aerts A."/>
            <person name="Kothe E."/>
            <person name="Stajich J.E."/>
            <person name="de Vries R.P."/>
            <person name="Record E."/>
            <person name="Levasseur A."/>
            <person name="Baker S.E."/>
            <person name="Bartholomew K.A."/>
            <person name="Coutinho P.M."/>
            <person name="Erdmann S."/>
            <person name="Fowler T.J."/>
            <person name="Gathman A.C."/>
            <person name="Lombard V."/>
            <person name="Henrissat B."/>
            <person name="Knabe N."/>
            <person name="Kuees U."/>
            <person name="Lilly W.W."/>
            <person name="Lindquist E."/>
            <person name="Lucas S."/>
            <person name="Magnuson J.K."/>
            <person name="Piumi F."/>
            <person name="Raudaskoski M."/>
            <person name="Salamov A."/>
            <person name="Schmutz J."/>
            <person name="Schwarze F.W.M.R."/>
            <person name="vanKuyk P.A."/>
            <person name="Horton J.S."/>
            <person name="Grigoriev I.V."/>
            <person name="Woesten H.A.B."/>
        </authorList>
    </citation>
    <scope>NUCLEOTIDE SEQUENCE [LARGE SCALE GENOMIC DNA]</scope>
    <source>
        <strain evidence="15">H4-8 / FGSC 9210</strain>
    </source>
</reference>
<dbReference type="VEuPathDB" id="FungiDB:SCHCODRAFT_02499386"/>
<evidence type="ECO:0000256" key="1">
    <source>
        <dbReference type="ARBA" id="ARBA00004123"/>
    </source>
</evidence>
<dbReference type="RefSeq" id="XP_003036579.1">
    <property type="nucleotide sequence ID" value="XM_003036533.1"/>
</dbReference>
<dbReference type="Pfam" id="PF08287">
    <property type="entry name" value="DASH_Spc19"/>
    <property type="match status" value="1"/>
</dbReference>
<keyword evidence="11" id="KW-0137">Centromere</keyword>
<evidence type="ECO:0000256" key="4">
    <source>
        <dbReference type="ARBA" id="ARBA00008952"/>
    </source>
</evidence>
<evidence type="ECO:0000256" key="8">
    <source>
        <dbReference type="ARBA" id="ARBA00022838"/>
    </source>
</evidence>
<keyword evidence="13" id="KW-0175">Coiled coil</keyword>
<evidence type="ECO:0000256" key="2">
    <source>
        <dbReference type="ARBA" id="ARBA00004186"/>
    </source>
</evidence>
<dbReference type="HOGENOM" id="CLU_118729_0_0_1"/>
<dbReference type="GO" id="GO:0008608">
    <property type="term" value="P:attachment of spindle microtubules to kinetochore"/>
    <property type="evidence" value="ECO:0007669"/>
    <property type="project" value="InterPro"/>
</dbReference>
<evidence type="ECO:0000256" key="10">
    <source>
        <dbReference type="ARBA" id="ARBA00023242"/>
    </source>
</evidence>
<evidence type="ECO:0000256" key="6">
    <source>
        <dbReference type="ARBA" id="ARBA00022454"/>
    </source>
</evidence>
<dbReference type="InParanoid" id="D8PQ47"/>
<dbReference type="KEGG" id="scm:SCHCO_02499386"/>
<evidence type="ECO:0000256" key="7">
    <source>
        <dbReference type="ARBA" id="ARBA00022490"/>
    </source>
</evidence>
<keyword evidence="6" id="KW-0158">Chromosome</keyword>
<proteinExistence type="inferred from homology"/>
<evidence type="ECO:0000256" key="9">
    <source>
        <dbReference type="ARBA" id="ARBA00023212"/>
    </source>
</evidence>
<sequence length="176" mass="20168">MSRLSRANLRARDSIFAGSQDHHRVDVVQRCPAYITECVANLEDSCEELHAAQEYLRQGTEDMPRMQKVLASTRVFHLIDEGTVKRYKKDVADELEPALNELLERAERALSDLLRSVTVLQAKVEEAQSKPPVAASAGQKLEARRLQVLKKQRERLEQELHNLESEESRTVRKRLP</sequence>
<comment type="subcellular location">
    <subcellularLocation>
        <location evidence="3">Chromosome</location>
        <location evidence="3">Centromere</location>
        <location evidence="3">Kinetochore</location>
    </subcellularLocation>
    <subcellularLocation>
        <location evidence="2">Cytoplasm</location>
        <location evidence="2">Cytoskeleton</location>
        <location evidence="2">Spindle</location>
    </subcellularLocation>
    <subcellularLocation>
        <location evidence="1">Nucleus</location>
    </subcellularLocation>
</comment>
<dbReference type="PANTHER" id="PTHR28262:SF1">
    <property type="entry name" value="DASH COMPLEX SUBUNIT SPC19"/>
    <property type="match status" value="1"/>
</dbReference>
<organism evidence="15">
    <name type="scientific">Schizophyllum commune (strain H4-8 / FGSC 9210)</name>
    <name type="common">Split gill fungus</name>
    <dbReference type="NCBI Taxonomy" id="578458"/>
    <lineage>
        <taxon>Eukaryota</taxon>
        <taxon>Fungi</taxon>
        <taxon>Dikarya</taxon>
        <taxon>Basidiomycota</taxon>
        <taxon>Agaricomycotina</taxon>
        <taxon>Agaricomycetes</taxon>
        <taxon>Agaricomycetidae</taxon>
        <taxon>Agaricales</taxon>
        <taxon>Schizophyllaceae</taxon>
        <taxon>Schizophyllum</taxon>
    </lineage>
</organism>
<keyword evidence="7" id="KW-0963">Cytoplasm</keyword>
<dbReference type="PANTHER" id="PTHR28262">
    <property type="entry name" value="DASH COMPLEX SUBUNIT SPC19"/>
    <property type="match status" value="1"/>
</dbReference>
<comment type="similarity">
    <text evidence="4">Belongs to the DASH complex SPC19 family.</text>
</comment>
<evidence type="ECO:0000256" key="5">
    <source>
        <dbReference type="ARBA" id="ARBA00016329"/>
    </source>
</evidence>
<protein>
    <recommendedName>
        <fullName evidence="5">DASH complex subunit SPC19</fullName>
    </recommendedName>
    <alternativeName>
        <fullName evidence="12">Outer kinetochore protein SPC19</fullName>
    </alternativeName>
</protein>
<accession>D8PQ47</accession>
<dbReference type="AlphaFoldDB" id="D8PQ47"/>
<dbReference type="OMA" id="DCCEEAH"/>
<dbReference type="GO" id="GO:0005876">
    <property type="term" value="C:spindle microtubule"/>
    <property type="evidence" value="ECO:0007669"/>
    <property type="project" value="InterPro"/>
</dbReference>
<evidence type="ECO:0000256" key="13">
    <source>
        <dbReference type="SAM" id="Coils"/>
    </source>
</evidence>
<gene>
    <name evidence="14" type="ORF">SCHCODRAFT_12684</name>
</gene>
<dbReference type="OrthoDB" id="3361333at2759"/>
<keyword evidence="8" id="KW-0995">Kinetochore</keyword>
<dbReference type="eggNOG" id="ENOG502SDEQ">
    <property type="taxonomic scope" value="Eukaryota"/>
</dbReference>
<dbReference type="GO" id="GO:0042729">
    <property type="term" value="C:DASH complex"/>
    <property type="evidence" value="ECO:0007669"/>
    <property type="project" value="InterPro"/>
</dbReference>